<protein>
    <submittedName>
        <fullName evidence="1">Uncharacterized protein</fullName>
    </submittedName>
</protein>
<accession>A0AB74UPI6</accession>
<proteinExistence type="predicted"/>
<reference evidence="1" key="1">
    <citation type="submission" date="2024-10" db="EMBL/GenBank/DDBJ databases">
        <authorList>
            <person name="Jemina J."/>
            <person name="Pratiankara J.K."/>
            <person name="Shobana S."/>
        </authorList>
    </citation>
    <scope>NUCLEOTIDE SEQUENCE</scope>
</reference>
<evidence type="ECO:0000313" key="1">
    <source>
        <dbReference type="EMBL" id="XHV14953.1"/>
    </source>
</evidence>
<name>A0AB74UPI6_9CAUD</name>
<organism evidence="1">
    <name type="scientific">Klebsiella phage Hope</name>
    <dbReference type="NCBI Taxonomy" id="3350564"/>
    <lineage>
        <taxon>Viruses</taxon>
        <taxon>Duplodnaviria</taxon>
        <taxon>Heunggongvirae</taxon>
        <taxon>Uroviricota</taxon>
        <taxon>Caudoviricetes</taxon>
    </lineage>
</organism>
<sequence>MAIASAILCLSLCAPCRASGKLWEALGRHWAISRYLCAFTG</sequence>
<dbReference type="EMBL" id="PQ374180">
    <property type="protein sequence ID" value="XHV14953.1"/>
    <property type="molecule type" value="Genomic_DNA"/>
</dbReference>
<gene>
    <name evidence="1" type="ORF">LOLGXRTD_CDS0039</name>
</gene>